<dbReference type="AlphaFoldDB" id="A0A1I1DG65"/>
<dbReference type="STRING" id="574651.SAMN04487968_101239"/>
<dbReference type="InterPro" id="IPR020568">
    <property type="entry name" value="Ribosomal_Su5_D2-typ_SF"/>
</dbReference>
<dbReference type="InterPro" id="IPR014721">
    <property type="entry name" value="Ribsml_uS5_D2-typ_fold_subgr"/>
</dbReference>
<evidence type="ECO:0000259" key="3">
    <source>
        <dbReference type="Pfam" id="PF13180"/>
    </source>
</evidence>
<sequence length="355" mass="37133">MKKATSMTQRTIAGLVAVPLVIALLVVAWLSPLPYVVYRPGVTVDVLGKSDGKPIIDVEGHQVFRDDGQLRMTTVSVSRPDTKVRLPELLGAWVSKKDAVYPWDAVYQTGTSDKESRQEGAAQMASSQDVATAVALHELGQDVPEVVTIADVGKGEPADGRLKPRDVLVSIDGAAVTSTDQGIGLIRKTPAGQPLDLLVRRDGKEMHVSVTPTDHDGTPRIGATVGAGYDFPFDVSIGIDPAIGGPSAGLMFSLAIFDVLTPGSLTGGQKIAGTGEIEPDGSVGPIGGIQQKIAASDRDGARLFLVPKDNCDEAVGAARGDVRLVEVTTMHDAVTSVETWTKDHDAKLPTCGGGS</sequence>
<protein>
    <submittedName>
        <fullName evidence="4">PDZ domain-containing protein</fullName>
    </submittedName>
</protein>
<evidence type="ECO:0000313" key="4">
    <source>
        <dbReference type="EMBL" id="SFB73935.1"/>
    </source>
</evidence>
<reference evidence="4 5" key="1">
    <citation type="submission" date="2016-10" db="EMBL/GenBank/DDBJ databases">
        <authorList>
            <person name="de Groot N.N."/>
        </authorList>
    </citation>
    <scope>NUCLEOTIDE SEQUENCE [LARGE SCALE GENOMIC DNA]</scope>
    <source>
        <strain evidence="4 5">CGMCC 1.7056</strain>
    </source>
</reference>
<dbReference type="EMBL" id="FOLB01000001">
    <property type="protein sequence ID" value="SFB73935.1"/>
    <property type="molecule type" value="Genomic_DNA"/>
</dbReference>
<keyword evidence="1" id="KW-0812">Transmembrane</keyword>
<dbReference type="PANTHER" id="PTHR10046">
    <property type="entry name" value="ATP DEPENDENT LON PROTEASE FAMILY MEMBER"/>
    <property type="match status" value="1"/>
</dbReference>
<keyword evidence="1" id="KW-0472">Membrane</keyword>
<name>A0A1I1DG65_9ACTN</name>
<dbReference type="Pfam" id="PF13180">
    <property type="entry name" value="PDZ_2"/>
    <property type="match status" value="1"/>
</dbReference>
<feature type="domain" description="PDZ" evidence="3">
    <location>
        <begin position="146"/>
        <end position="210"/>
    </location>
</feature>
<dbReference type="Pfam" id="PF05362">
    <property type="entry name" value="Lon_C"/>
    <property type="match status" value="1"/>
</dbReference>
<dbReference type="GO" id="GO:0005524">
    <property type="term" value="F:ATP binding"/>
    <property type="evidence" value="ECO:0007669"/>
    <property type="project" value="InterPro"/>
</dbReference>
<dbReference type="InterPro" id="IPR001478">
    <property type="entry name" value="PDZ"/>
</dbReference>
<gene>
    <name evidence="4" type="ORF">SAMN04487968_101239</name>
</gene>
<dbReference type="Gene3D" id="3.30.230.10">
    <property type="match status" value="1"/>
</dbReference>
<organism evidence="4 5">
    <name type="scientific">Nocardioides terrae</name>
    <dbReference type="NCBI Taxonomy" id="574651"/>
    <lineage>
        <taxon>Bacteria</taxon>
        <taxon>Bacillati</taxon>
        <taxon>Actinomycetota</taxon>
        <taxon>Actinomycetes</taxon>
        <taxon>Propionibacteriales</taxon>
        <taxon>Nocardioidaceae</taxon>
        <taxon>Nocardioides</taxon>
    </lineage>
</organism>
<dbReference type="GO" id="GO:0030163">
    <property type="term" value="P:protein catabolic process"/>
    <property type="evidence" value="ECO:0007669"/>
    <property type="project" value="InterPro"/>
</dbReference>
<feature type="transmembrane region" description="Helical" evidence="1">
    <location>
        <begin position="12"/>
        <end position="30"/>
    </location>
</feature>
<proteinExistence type="predicted"/>
<keyword evidence="5" id="KW-1185">Reference proteome</keyword>
<dbReference type="InterPro" id="IPR036034">
    <property type="entry name" value="PDZ_sf"/>
</dbReference>
<dbReference type="Proteomes" id="UP000198832">
    <property type="component" value="Unassembled WGS sequence"/>
</dbReference>
<dbReference type="SUPFAM" id="SSF50156">
    <property type="entry name" value="PDZ domain-like"/>
    <property type="match status" value="1"/>
</dbReference>
<dbReference type="RefSeq" id="WP_245750061.1">
    <property type="nucleotide sequence ID" value="NZ_FOLB01000001.1"/>
</dbReference>
<feature type="domain" description="Lon proteolytic" evidence="2">
    <location>
        <begin position="244"/>
        <end position="313"/>
    </location>
</feature>
<evidence type="ECO:0000256" key="1">
    <source>
        <dbReference type="SAM" id="Phobius"/>
    </source>
</evidence>
<dbReference type="SUPFAM" id="SSF54211">
    <property type="entry name" value="Ribosomal protein S5 domain 2-like"/>
    <property type="match status" value="1"/>
</dbReference>
<evidence type="ECO:0000313" key="5">
    <source>
        <dbReference type="Proteomes" id="UP000198832"/>
    </source>
</evidence>
<dbReference type="InterPro" id="IPR027065">
    <property type="entry name" value="Lon_Prtase"/>
</dbReference>
<evidence type="ECO:0000259" key="2">
    <source>
        <dbReference type="Pfam" id="PF05362"/>
    </source>
</evidence>
<dbReference type="Gene3D" id="2.30.42.10">
    <property type="match status" value="1"/>
</dbReference>
<dbReference type="GO" id="GO:0004252">
    <property type="term" value="F:serine-type endopeptidase activity"/>
    <property type="evidence" value="ECO:0007669"/>
    <property type="project" value="InterPro"/>
</dbReference>
<keyword evidence="1" id="KW-1133">Transmembrane helix</keyword>
<dbReference type="InterPro" id="IPR008269">
    <property type="entry name" value="Lon_proteolytic"/>
</dbReference>
<accession>A0A1I1DG65</accession>
<dbReference type="GO" id="GO:0006508">
    <property type="term" value="P:proteolysis"/>
    <property type="evidence" value="ECO:0007669"/>
    <property type="project" value="InterPro"/>
</dbReference>
<dbReference type="GO" id="GO:0004176">
    <property type="term" value="F:ATP-dependent peptidase activity"/>
    <property type="evidence" value="ECO:0007669"/>
    <property type="project" value="InterPro"/>
</dbReference>